<organism evidence="4 5">
    <name type="scientific">Limoniibacter endophyticus</name>
    <dbReference type="NCBI Taxonomy" id="1565040"/>
    <lineage>
        <taxon>Bacteria</taxon>
        <taxon>Pseudomonadati</taxon>
        <taxon>Pseudomonadota</taxon>
        <taxon>Alphaproteobacteria</taxon>
        <taxon>Hyphomicrobiales</taxon>
        <taxon>Bartonellaceae</taxon>
        <taxon>Limoniibacter</taxon>
    </lineage>
</organism>
<dbReference type="Gene3D" id="3.40.190.10">
    <property type="entry name" value="Periplasmic binding protein-like II"/>
    <property type="match status" value="1"/>
</dbReference>
<dbReference type="InterPro" id="IPR006059">
    <property type="entry name" value="SBP"/>
</dbReference>
<dbReference type="PANTHER" id="PTHR43649:SF12">
    <property type="entry name" value="DIACETYLCHITOBIOSE BINDING PROTEIN DASA"/>
    <property type="match status" value="1"/>
</dbReference>
<proteinExistence type="inferred from homology"/>
<dbReference type="Proteomes" id="UP000641137">
    <property type="component" value="Unassembled WGS sequence"/>
</dbReference>
<dbReference type="Pfam" id="PF01547">
    <property type="entry name" value="SBP_bac_1"/>
    <property type="match status" value="1"/>
</dbReference>
<dbReference type="EMBL" id="BMZO01000009">
    <property type="protein sequence ID" value="GHC76510.1"/>
    <property type="molecule type" value="Genomic_DNA"/>
</dbReference>
<evidence type="ECO:0000256" key="1">
    <source>
        <dbReference type="ARBA" id="ARBA00004418"/>
    </source>
</evidence>
<comment type="caution">
    <text evidence="4">The sequence shown here is derived from an EMBL/GenBank/DDBJ whole genome shotgun (WGS) entry which is preliminary data.</text>
</comment>
<comment type="subcellular location">
    <subcellularLocation>
        <location evidence="1">Periplasm</location>
    </subcellularLocation>
</comment>
<dbReference type="SUPFAM" id="SSF53850">
    <property type="entry name" value="Periplasmic binding protein-like II"/>
    <property type="match status" value="1"/>
</dbReference>
<protein>
    <submittedName>
        <fullName evidence="4">ABC transporter substrate-binding protein</fullName>
    </submittedName>
</protein>
<comment type="similarity">
    <text evidence="2">Belongs to the bacterial solute-binding protein 1 family.</text>
</comment>
<dbReference type="InterPro" id="IPR050490">
    <property type="entry name" value="Bact_solute-bd_prot1"/>
</dbReference>
<name>A0A8J3DPC0_9HYPH</name>
<reference evidence="4" key="2">
    <citation type="submission" date="2020-09" db="EMBL/GenBank/DDBJ databases">
        <authorList>
            <person name="Sun Q."/>
            <person name="Kim S."/>
        </authorList>
    </citation>
    <scope>NUCLEOTIDE SEQUENCE</scope>
    <source>
        <strain evidence="4">KCTC 42097</strain>
    </source>
</reference>
<sequence>MRHVEETMTHRFNTTLKAAMLAALCSTTFALPAMSETLKFVSWQKDEKGYGDWWGEVIKAFEAKHPDTKIEWTKVERNAYADTMTTLFAGGQPPHIVHLASFEFQSFADNGMLENLDPWIEKAGINMEGWAGQEKCEWNDETACIMMLYYGFVMGYNEEILSKEGLSVPTNWEEFLDVVRKTTKDLNGDGIPDQFGTGHETRGGGGQYLTEMLNYILDAGGRWTNDEGKVTIDTPEMIEGLTRWKTIISENLTPRDMTAGDVRKLFADGKIALKLEGPWLYPIMEQGAAFENLKLTKPPFSPPNGGTSNVLAMPVDISDEQKELVWDFIATAMSPEFQTKYATIANSTPPMAGADVSGAENEVPHFNLLLETQKAAAEANVDRIPTGLEINFNEFAKMVMEEAQRMIINDLEPAEVAKTMQEKAEAIQQQ</sequence>
<accession>A0A8J3DPC0</accession>
<gene>
    <name evidence="4" type="ORF">GCM10010136_27260</name>
</gene>
<evidence type="ECO:0000256" key="3">
    <source>
        <dbReference type="ARBA" id="ARBA00022764"/>
    </source>
</evidence>
<keyword evidence="3" id="KW-0574">Periplasm</keyword>
<keyword evidence="5" id="KW-1185">Reference proteome</keyword>
<evidence type="ECO:0000256" key="2">
    <source>
        <dbReference type="ARBA" id="ARBA00008520"/>
    </source>
</evidence>
<reference evidence="4" key="1">
    <citation type="journal article" date="2014" name="Int. J. Syst. Evol. Microbiol.">
        <title>Complete genome sequence of Corynebacterium casei LMG S-19264T (=DSM 44701T), isolated from a smear-ripened cheese.</title>
        <authorList>
            <consortium name="US DOE Joint Genome Institute (JGI-PGF)"/>
            <person name="Walter F."/>
            <person name="Albersmeier A."/>
            <person name="Kalinowski J."/>
            <person name="Ruckert C."/>
        </authorList>
    </citation>
    <scope>NUCLEOTIDE SEQUENCE</scope>
    <source>
        <strain evidence="4">KCTC 42097</strain>
    </source>
</reference>
<evidence type="ECO:0000313" key="4">
    <source>
        <dbReference type="EMBL" id="GHC76510.1"/>
    </source>
</evidence>
<dbReference type="AlphaFoldDB" id="A0A8J3DPC0"/>
<dbReference type="PANTHER" id="PTHR43649">
    <property type="entry name" value="ARABINOSE-BINDING PROTEIN-RELATED"/>
    <property type="match status" value="1"/>
</dbReference>
<dbReference type="GO" id="GO:0042597">
    <property type="term" value="C:periplasmic space"/>
    <property type="evidence" value="ECO:0007669"/>
    <property type="project" value="UniProtKB-SubCell"/>
</dbReference>
<evidence type="ECO:0000313" key="5">
    <source>
        <dbReference type="Proteomes" id="UP000641137"/>
    </source>
</evidence>
<dbReference type="CDD" id="cd13585">
    <property type="entry name" value="PBP2_TMBP_like"/>
    <property type="match status" value="1"/>
</dbReference>